<accession>A0A061RJT0</accession>
<evidence type="ECO:0000313" key="2">
    <source>
        <dbReference type="EMBL" id="JAC73177.1"/>
    </source>
</evidence>
<sequence length="90" mass="9475">AAGLRLLPARGRKPFQHKPQPIPRPACPVCLRLSASTPGSSVPRCRAPQPSSSSTTYTSSTMPPYPSCVPSPLAMVAKPTRAPVRDSAPQ</sequence>
<gene>
    <name evidence="2" type="ORF">TSPGSL018_29528</name>
</gene>
<organism evidence="2">
    <name type="scientific">Tetraselmis sp. GSL018</name>
    <dbReference type="NCBI Taxonomy" id="582737"/>
    <lineage>
        <taxon>Eukaryota</taxon>
        <taxon>Viridiplantae</taxon>
        <taxon>Chlorophyta</taxon>
        <taxon>core chlorophytes</taxon>
        <taxon>Chlorodendrophyceae</taxon>
        <taxon>Chlorodendrales</taxon>
        <taxon>Chlorodendraceae</taxon>
        <taxon>Tetraselmis</taxon>
    </lineage>
</organism>
<feature type="region of interest" description="Disordered" evidence="1">
    <location>
        <begin position="35"/>
        <end position="64"/>
    </location>
</feature>
<protein>
    <submittedName>
        <fullName evidence="2">Uncharacterized protein</fullName>
    </submittedName>
</protein>
<name>A0A061RJT0_9CHLO</name>
<feature type="non-terminal residue" evidence="2">
    <location>
        <position position="1"/>
    </location>
</feature>
<proteinExistence type="predicted"/>
<feature type="compositionally biased region" description="Low complexity" evidence="1">
    <location>
        <begin position="50"/>
        <end position="62"/>
    </location>
</feature>
<dbReference type="EMBL" id="GBEZ01012740">
    <property type="protein sequence ID" value="JAC73177.1"/>
    <property type="molecule type" value="Transcribed_RNA"/>
</dbReference>
<evidence type="ECO:0000256" key="1">
    <source>
        <dbReference type="SAM" id="MobiDB-lite"/>
    </source>
</evidence>
<reference evidence="2" key="1">
    <citation type="submission" date="2014-05" db="EMBL/GenBank/DDBJ databases">
        <title>The transcriptome of the halophilic microalga Tetraselmis sp. GSL018 isolated from the Great Salt Lake, Utah.</title>
        <authorList>
            <person name="Jinkerson R.E."/>
            <person name="D'Adamo S."/>
            <person name="Posewitz M.C."/>
        </authorList>
    </citation>
    <scope>NUCLEOTIDE SEQUENCE</scope>
    <source>
        <strain evidence="2">GSL018</strain>
    </source>
</reference>
<feature type="region of interest" description="Disordered" evidence="1">
    <location>
        <begin position="1"/>
        <end position="22"/>
    </location>
</feature>
<dbReference type="AlphaFoldDB" id="A0A061RJT0"/>